<proteinExistence type="predicted"/>
<dbReference type="AlphaFoldDB" id="A0A9E7GEI3"/>
<accession>A0A9E7GEI3</accession>
<reference evidence="1" key="1">
    <citation type="submission" date="2022-05" db="EMBL/GenBank/DDBJ databases">
        <title>The Musa troglodytarum L. genome provides insights into the mechanism of non-climacteric behaviour and enrichment of carotenoids.</title>
        <authorList>
            <person name="Wang J."/>
        </authorList>
    </citation>
    <scope>NUCLEOTIDE SEQUENCE</scope>
    <source>
        <tissue evidence="1">Leaf</tissue>
    </source>
</reference>
<protein>
    <submittedName>
        <fullName evidence="1">Uncharacterized protein</fullName>
    </submittedName>
</protein>
<gene>
    <name evidence="1" type="ORF">MUK42_04217</name>
</gene>
<keyword evidence="2" id="KW-1185">Reference proteome</keyword>
<dbReference type="Proteomes" id="UP001055439">
    <property type="component" value="Chromosome 6"/>
</dbReference>
<evidence type="ECO:0000313" key="1">
    <source>
        <dbReference type="EMBL" id="URE10509.1"/>
    </source>
</evidence>
<sequence>MLPENLLPYKIRASRLTSSPRKSGILPVKWFSFKLSVTRLTKFLMPGGKNPEIRLRPSVRLLSWIERLAMEAGSTPPRSFSNRLSSSSWLQFVKEEMNSQSSASLASRLLFPRETCLRYGRLPRLAGIRPLKLLRLRSICRSDVALANDHGICPSSRLLATPRKLRLRRVLPISSGSVPDSWLYAMLSVFREDML</sequence>
<dbReference type="EMBL" id="CP097508">
    <property type="protein sequence ID" value="URE10509.1"/>
    <property type="molecule type" value="Genomic_DNA"/>
</dbReference>
<name>A0A9E7GEI3_9LILI</name>
<evidence type="ECO:0000313" key="2">
    <source>
        <dbReference type="Proteomes" id="UP001055439"/>
    </source>
</evidence>
<organism evidence="1 2">
    <name type="scientific">Musa troglodytarum</name>
    <name type="common">fe'i banana</name>
    <dbReference type="NCBI Taxonomy" id="320322"/>
    <lineage>
        <taxon>Eukaryota</taxon>
        <taxon>Viridiplantae</taxon>
        <taxon>Streptophyta</taxon>
        <taxon>Embryophyta</taxon>
        <taxon>Tracheophyta</taxon>
        <taxon>Spermatophyta</taxon>
        <taxon>Magnoliopsida</taxon>
        <taxon>Liliopsida</taxon>
        <taxon>Zingiberales</taxon>
        <taxon>Musaceae</taxon>
        <taxon>Musa</taxon>
    </lineage>
</organism>